<reference evidence="2" key="3">
    <citation type="submission" date="2015-04" db="UniProtKB">
        <authorList>
            <consortium name="EnsemblPlants"/>
        </authorList>
    </citation>
    <scope>IDENTIFICATION</scope>
</reference>
<evidence type="ECO:0000313" key="3">
    <source>
        <dbReference type="Proteomes" id="UP000032180"/>
    </source>
</evidence>
<sequence>MATSPTISAAHLRYKRRCIDRVEVAREKLDKEKQLAQAVLSRFGYDDSFRLLYDRIADTFAVLLKSDVEHLRTGENTN</sequence>
<dbReference type="InterPro" id="IPR058580">
    <property type="entry name" value="DUF2828"/>
</dbReference>
<dbReference type="Proteomes" id="UP000032180">
    <property type="component" value="Chromosome 9"/>
</dbReference>
<feature type="domain" description="DUF2828" evidence="1">
    <location>
        <begin position="20"/>
        <end position="77"/>
    </location>
</feature>
<proteinExistence type="predicted"/>
<dbReference type="Pfam" id="PF11443">
    <property type="entry name" value="DUF2828"/>
    <property type="match status" value="1"/>
</dbReference>
<reference evidence="2 3" key="1">
    <citation type="submission" date="2012-08" db="EMBL/GenBank/DDBJ databases">
        <title>Oryza genome evolution.</title>
        <authorList>
            <person name="Wing R.A."/>
        </authorList>
    </citation>
    <scope>NUCLEOTIDE SEQUENCE</scope>
</reference>
<evidence type="ECO:0000313" key="2">
    <source>
        <dbReference type="EnsemblPlants" id="LPERR09G04850.1"/>
    </source>
</evidence>
<keyword evidence="3" id="KW-1185">Reference proteome</keyword>
<dbReference type="EnsemblPlants" id="LPERR09G04850.1">
    <property type="protein sequence ID" value="LPERR09G04850.1"/>
    <property type="gene ID" value="LPERR09G04850"/>
</dbReference>
<dbReference type="Gramene" id="LPERR09G04850.1">
    <property type="protein sequence ID" value="LPERR09G04850.1"/>
    <property type="gene ID" value="LPERR09G04850"/>
</dbReference>
<reference evidence="3" key="2">
    <citation type="submission" date="2013-12" db="EMBL/GenBank/DDBJ databases">
        <authorList>
            <person name="Yu Y."/>
            <person name="Lee S."/>
            <person name="de Baynast K."/>
            <person name="Wissotski M."/>
            <person name="Liu L."/>
            <person name="Talag J."/>
            <person name="Goicoechea J."/>
            <person name="Angelova A."/>
            <person name="Jetty R."/>
            <person name="Kudrna D."/>
            <person name="Golser W."/>
            <person name="Rivera L."/>
            <person name="Zhang J."/>
            <person name="Wing R."/>
        </authorList>
    </citation>
    <scope>NUCLEOTIDE SEQUENCE</scope>
</reference>
<name>A0A0D9XCV7_9ORYZ</name>
<dbReference type="AlphaFoldDB" id="A0A0D9XCV7"/>
<dbReference type="HOGENOM" id="CLU_2625556_0_0_1"/>
<evidence type="ECO:0000259" key="1">
    <source>
        <dbReference type="Pfam" id="PF11443"/>
    </source>
</evidence>
<protein>
    <recommendedName>
        <fullName evidence="1">DUF2828 domain-containing protein</fullName>
    </recommendedName>
</protein>
<accession>A0A0D9XCV7</accession>
<organism evidence="2 3">
    <name type="scientific">Leersia perrieri</name>
    <dbReference type="NCBI Taxonomy" id="77586"/>
    <lineage>
        <taxon>Eukaryota</taxon>
        <taxon>Viridiplantae</taxon>
        <taxon>Streptophyta</taxon>
        <taxon>Embryophyta</taxon>
        <taxon>Tracheophyta</taxon>
        <taxon>Spermatophyta</taxon>
        <taxon>Magnoliopsida</taxon>
        <taxon>Liliopsida</taxon>
        <taxon>Poales</taxon>
        <taxon>Poaceae</taxon>
        <taxon>BOP clade</taxon>
        <taxon>Oryzoideae</taxon>
        <taxon>Oryzeae</taxon>
        <taxon>Oryzinae</taxon>
        <taxon>Leersia</taxon>
    </lineage>
</organism>